<sequence length="142" mass="16056">MYRTHLFGFPSIMACSPAITKFIFRSDDQFPYRWPTNDLVGHNSIISASGQRHDRLRRFLSMAINQPEALRRIATHVQPRIAAALQAWAKKVTFENIGKLFASIEPGPLLDSLGYNFEGMVKGMRAQPFNIPGTAYHHALKV</sequence>
<reference evidence="3 4" key="1">
    <citation type="submission" date="2024-02" db="EMBL/GenBank/DDBJ databases">
        <authorList>
            <person name="Vignale AGUSTIN F."/>
            <person name="Sosa J E."/>
            <person name="Modenutti C."/>
        </authorList>
    </citation>
    <scope>NUCLEOTIDE SEQUENCE [LARGE SCALE GENOMIC DNA]</scope>
</reference>
<protein>
    <recommendedName>
        <fullName evidence="5">Cytochrome P450</fullName>
    </recommendedName>
</protein>
<name>A0ABC8UQT1_9AQUA</name>
<dbReference type="GO" id="GO:0046872">
    <property type="term" value="F:metal ion binding"/>
    <property type="evidence" value="ECO:0007669"/>
    <property type="project" value="UniProtKB-KW"/>
</dbReference>
<dbReference type="PROSITE" id="PS51257">
    <property type="entry name" value="PROKAR_LIPOPROTEIN"/>
    <property type="match status" value="1"/>
</dbReference>
<evidence type="ECO:0000256" key="1">
    <source>
        <dbReference type="ARBA" id="ARBA00022723"/>
    </source>
</evidence>
<proteinExistence type="predicted"/>
<dbReference type="Gene3D" id="1.10.630.10">
    <property type="entry name" value="Cytochrome P450"/>
    <property type="match status" value="1"/>
</dbReference>
<evidence type="ECO:0000313" key="3">
    <source>
        <dbReference type="EMBL" id="CAK9183390.1"/>
    </source>
</evidence>
<dbReference type="PANTHER" id="PTHR24286:SF12">
    <property type="entry name" value="CYTOCHROME P450 FAMILY PROTEIN, EXPRESSED"/>
    <property type="match status" value="1"/>
</dbReference>
<dbReference type="SUPFAM" id="SSF48264">
    <property type="entry name" value="Cytochrome P450"/>
    <property type="match status" value="1"/>
</dbReference>
<dbReference type="AlphaFoldDB" id="A0ABC8UQT1"/>
<dbReference type="Proteomes" id="UP001642360">
    <property type="component" value="Unassembled WGS sequence"/>
</dbReference>
<organism evidence="3 4">
    <name type="scientific">Ilex paraguariensis</name>
    <name type="common">yerba mate</name>
    <dbReference type="NCBI Taxonomy" id="185542"/>
    <lineage>
        <taxon>Eukaryota</taxon>
        <taxon>Viridiplantae</taxon>
        <taxon>Streptophyta</taxon>
        <taxon>Embryophyta</taxon>
        <taxon>Tracheophyta</taxon>
        <taxon>Spermatophyta</taxon>
        <taxon>Magnoliopsida</taxon>
        <taxon>eudicotyledons</taxon>
        <taxon>Gunneridae</taxon>
        <taxon>Pentapetalae</taxon>
        <taxon>asterids</taxon>
        <taxon>campanulids</taxon>
        <taxon>Aquifoliales</taxon>
        <taxon>Aquifoliaceae</taxon>
        <taxon>Ilex</taxon>
    </lineage>
</organism>
<gene>
    <name evidence="3" type="ORF">ILEXP_LOCUS53655</name>
</gene>
<dbReference type="EMBL" id="CAUOFW020008625">
    <property type="protein sequence ID" value="CAK9183390.1"/>
    <property type="molecule type" value="Genomic_DNA"/>
</dbReference>
<keyword evidence="2" id="KW-0408">Iron</keyword>
<dbReference type="InterPro" id="IPR036396">
    <property type="entry name" value="Cyt_P450_sf"/>
</dbReference>
<dbReference type="PANTHER" id="PTHR24286">
    <property type="entry name" value="CYTOCHROME P450 26"/>
    <property type="match status" value="1"/>
</dbReference>
<accession>A0ABC8UQT1</accession>
<keyword evidence="4" id="KW-1185">Reference proteome</keyword>
<keyword evidence="1" id="KW-0479">Metal-binding</keyword>
<evidence type="ECO:0008006" key="5">
    <source>
        <dbReference type="Google" id="ProtNLM"/>
    </source>
</evidence>
<comment type="caution">
    <text evidence="3">The sequence shown here is derived from an EMBL/GenBank/DDBJ whole genome shotgun (WGS) entry which is preliminary data.</text>
</comment>
<evidence type="ECO:0000313" key="4">
    <source>
        <dbReference type="Proteomes" id="UP001642360"/>
    </source>
</evidence>
<evidence type="ECO:0000256" key="2">
    <source>
        <dbReference type="ARBA" id="ARBA00023004"/>
    </source>
</evidence>